<gene>
    <name evidence="3" type="ORF">Tsedi_01202</name>
</gene>
<dbReference type="AlphaFoldDB" id="A0A554WPW1"/>
<dbReference type="PROSITE" id="PS51740">
    <property type="entry name" value="SPOVT_ABRB"/>
    <property type="match status" value="1"/>
</dbReference>
<keyword evidence="4" id="KW-1185">Reference proteome</keyword>
<name>A0A554WPW1_9BURK</name>
<evidence type="ECO:0000259" key="2">
    <source>
        <dbReference type="PROSITE" id="PS51740"/>
    </source>
</evidence>
<evidence type="ECO:0000313" key="4">
    <source>
        <dbReference type="Proteomes" id="UP000320225"/>
    </source>
</evidence>
<sequence>MGTLTVTAKGQITLPRRWLQRLGVTPGQQVEIEPLPDGGLVLRPRVRRTLDDYVGCLPPPARALSLDELDEWAREGWTSRCR</sequence>
<organism evidence="3 4">
    <name type="scientific">Tepidimonas sediminis</name>
    <dbReference type="NCBI Taxonomy" id="2588941"/>
    <lineage>
        <taxon>Bacteria</taxon>
        <taxon>Pseudomonadati</taxon>
        <taxon>Pseudomonadota</taxon>
        <taxon>Betaproteobacteria</taxon>
        <taxon>Burkholderiales</taxon>
        <taxon>Tepidimonas</taxon>
    </lineage>
</organism>
<dbReference type="RefSeq" id="WP_143894672.1">
    <property type="nucleotide sequence ID" value="NZ_VJND01000006.1"/>
</dbReference>
<dbReference type="SMART" id="SM00966">
    <property type="entry name" value="SpoVT_AbrB"/>
    <property type="match status" value="1"/>
</dbReference>
<dbReference type="InterPro" id="IPR007159">
    <property type="entry name" value="SpoVT-AbrB_dom"/>
</dbReference>
<accession>A0A554WPW1</accession>
<dbReference type="OrthoDB" id="9811597at2"/>
<proteinExistence type="predicted"/>
<dbReference type="Gene3D" id="2.10.260.10">
    <property type="match status" value="1"/>
</dbReference>
<comment type="caution">
    <text evidence="3">The sequence shown here is derived from an EMBL/GenBank/DDBJ whole genome shotgun (WGS) entry which is preliminary data.</text>
</comment>
<dbReference type="NCBIfam" id="TIGR01439">
    <property type="entry name" value="lp_hng_hel_AbrB"/>
    <property type="match status" value="1"/>
</dbReference>
<evidence type="ECO:0000313" key="3">
    <source>
        <dbReference type="EMBL" id="TSE25617.1"/>
    </source>
</evidence>
<reference evidence="3 4" key="1">
    <citation type="submission" date="2019-07" db="EMBL/GenBank/DDBJ databases">
        <title>Tepidimonas sediminis YIM 72259 draft genome.</title>
        <authorList>
            <person name="Da Costa M.S."/>
            <person name="Froufe H.J.C."/>
            <person name="Egas C."/>
            <person name="Albuquerque L."/>
        </authorList>
    </citation>
    <scope>NUCLEOTIDE SEQUENCE [LARGE SCALE GENOMIC DNA]</scope>
    <source>
        <strain evidence="3 4">YIM 72259</strain>
    </source>
</reference>
<feature type="domain" description="SpoVT-AbrB" evidence="2">
    <location>
        <begin position="1"/>
        <end position="47"/>
    </location>
</feature>
<dbReference type="Pfam" id="PF04014">
    <property type="entry name" value="MazE_antitoxin"/>
    <property type="match status" value="1"/>
</dbReference>
<keyword evidence="1" id="KW-0238">DNA-binding</keyword>
<dbReference type="GO" id="GO:0003677">
    <property type="term" value="F:DNA binding"/>
    <property type="evidence" value="ECO:0007669"/>
    <property type="project" value="UniProtKB-UniRule"/>
</dbReference>
<dbReference type="EMBL" id="VJND01000006">
    <property type="protein sequence ID" value="TSE25617.1"/>
    <property type="molecule type" value="Genomic_DNA"/>
</dbReference>
<dbReference type="InterPro" id="IPR037914">
    <property type="entry name" value="SpoVT-AbrB_sf"/>
</dbReference>
<evidence type="ECO:0000256" key="1">
    <source>
        <dbReference type="PROSITE-ProRule" id="PRU01076"/>
    </source>
</evidence>
<dbReference type="Proteomes" id="UP000320225">
    <property type="component" value="Unassembled WGS sequence"/>
</dbReference>
<dbReference type="SUPFAM" id="SSF89447">
    <property type="entry name" value="AbrB/MazE/MraZ-like"/>
    <property type="match status" value="1"/>
</dbReference>
<protein>
    <submittedName>
        <fullName evidence="3">Transcriptional regulator, AbrB family</fullName>
    </submittedName>
</protein>